<evidence type="ECO:0000313" key="2">
    <source>
        <dbReference type="WBParaSite" id="PS1159_v2.g1324.t1"/>
    </source>
</evidence>
<protein>
    <submittedName>
        <fullName evidence="2">NR LBD domain-containing protein</fullName>
    </submittedName>
</protein>
<organism evidence="1 2">
    <name type="scientific">Panagrolaimus sp. PS1159</name>
    <dbReference type="NCBI Taxonomy" id="55785"/>
    <lineage>
        <taxon>Eukaryota</taxon>
        <taxon>Metazoa</taxon>
        <taxon>Ecdysozoa</taxon>
        <taxon>Nematoda</taxon>
        <taxon>Chromadorea</taxon>
        <taxon>Rhabditida</taxon>
        <taxon>Tylenchina</taxon>
        <taxon>Panagrolaimomorpha</taxon>
        <taxon>Panagrolaimoidea</taxon>
        <taxon>Panagrolaimidae</taxon>
        <taxon>Panagrolaimus</taxon>
    </lineage>
</organism>
<accession>A0AC35F2R8</accession>
<dbReference type="WBParaSite" id="PS1159_v2.g1324.t1">
    <property type="protein sequence ID" value="PS1159_v2.g1324.t1"/>
    <property type="gene ID" value="PS1159_v2.g1324"/>
</dbReference>
<sequence>MVDGLSTDDRIALVKSCFAPLLLFKCSARTAMVTEKDDILCLSNFAFVPRNIAKAYTDTYHLDNSLVERLINELVKPFRKLKITEEEVVCLSAIIVLNPMAKDLSETGIQKISNLRDKIQDTLFQYIKESRTDGQPTSLFGNFLLYLPLIASLSNVLCENIRFAQTFSNVGSFPLFTSVFGCFPVEPLLEADGTSLRKNVEVQTDPICPKSGRGIKRRLPSHFVSPVENELADALQTDPICPKSGRGIKRRLPSHFVSPVENELADARREFRLLQPPCSYTLTEMFEDRMNDDSSQQPFQMDPQMTWPPRIQQQGPSTSQMPNNFSTSYKHYPLQNSGSIKELISTRNSFPSQIPQQQLQHQQHPHHHQQQPQQQQQQQQSPPINYISSNNYSHAHYPSPPIHFNQIPYTNSYAPPPIENLTFEHHEK</sequence>
<name>A0AC35F2R8_9BILA</name>
<dbReference type="Proteomes" id="UP000887580">
    <property type="component" value="Unplaced"/>
</dbReference>
<evidence type="ECO:0000313" key="1">
    <source>
        <dbReference type="Proteomes" id="UP000887580"/>
    </source>
</evidence>
<reference evidence="2" key="1">
    <citation type="submission" date="2022-11" db="UniProtKB">
        <authorList>
            <consortium name="WormBaseParasite"/>
        </authorList>
    </citation>
    <scope>IDENTIFICATION</scope>
</reference>
<proteinExistence type="predicted"/>